<feature type="chain" id="PRO_5026941270" evidence="7">
    <location>
        <begin position="21"/>
        <end position="253"/>
    </location>
</feature>
<dbReference type="InterPro" id="IPR008947">
    <property type="entry name" value="PLipase_C/P1_nuclease_dom_sf"/>
</dbReference>
<dbReference type="CDD" id="cd11010">
    <property type="entry name" value="S1-P1_nuclease"/>
    <property type="match status" value="1"/>
</dbReference>
<keyword evidence="3" id="KW-0255">Endonuclease</keyword>
<dbReference type="GO" id="GO:0006308">
    <property type="term" value="P:DNA catabolic process"/>
    <property type="evidence" value="ECO:0007669"/>
    <property type="project" value="InterPro"/>
</dbReference>
<dbReference type="Gene3D" id="1.10.575.10">
    <property type="entry name" value="P1 Nuclease"/>
    <property type="match status" value="1"/>
</dbReference>
<dbReference type="SUPFAM" id="SSF48537">
    <property type="entry name" value="Phospholipase C/P1 nuclease"/>
    <property type="match status" value="1"/>
</dbReference>
<organism evidence="8 9">
    <name type="scientific">Phaeocystidibacter marisrubri</name>
    <dbReference type="NCBI Taxonomy" id="1577780"/>
    <lineage>
        <taxon>Bacteria</taxon>
        <taxon>Pseudomonadati</taxon>
        <taxon>Bacteroidota</taxon>
        <taxon>Flavobacteriia</taxon>
        <taxon>Flavobacteriales</taxon>
        <taxon>Phaeocystidibacteraceae</taxon>
        <taxon>Phaeocystidibacter</taxon>
    </lineage>
</organism>
<gene>
    <name evidence="8" type="ORF">F8C82_05630</name>
</gene>
<dbReference type="GO" id="GO:0016788">
    <property type="term" value="F:hydrolase activity, acting on ester bonds"/>
    <property type="evidence" value="ECO:0007669"/>
    <property type="project" value="InterPro"/>
</dbReference>
<sequence length="253" mass="29029">MKSKLFVALLLLPLLSLGWGQTGHRVVGEIADRHMSPEARAKVLEILAGESPAMASNWMDFIKSNHDYDHMKKWHYVTIPDSIDYHEADTPHGGDAYLTILRIIEEIESGEFHGWTEAEALKSLIHLVGDLHQPLHVGNGEDRGGNDVRVKWFGEPSNLHRVWDSEMIDGQQLSYTEYTNWVDVATQDQISKWQSDDIQIWMEESKAMRESVYDIEDPERLGYQYNYDHIAELNDRLLRAGIRLAGILNELYG</sequence>
<dbReference type="RefSeq" id="WP_151692572.1">
    <property type="nucleotide sequence ID" value="NZ_BMGX01000002.1"/>
</dbReference>
<dbReference type="Pfam" id="PF02265">
    <property type="entry name" value="S1-P1_nuclease"/>
    <property type="match status" value="1"/>
</dbReference>
<evidence type="ECO:0000256" key="2">
    <source>
        <dbReference type="ARBA" id="ARBA00022723"/>
    </source>
</evidence>
<evidence type="ECO:0000313" key="8">
    <source>
        <dbReference type="EMBL" id="KAB2817884.1"/>
    </source>
</evidence>
<evidence type="ECO:0000256" key="6">
    <source>
        <dbReference type="ARBA" id="ARBA00023180"/>
    </source>
</evidence>
<keyword evidence="1" id="KW-0540">Nuclease</keyword>
<comment type="caution">
    <text evidence="8">The sequence shown here is derived from an EMBL/GenBank/DDBJ whole genome shotgun (WGS) entry which is preliminary data.</text>
</comment>
<keyword evidence="2" id="KW-0479">Metal-binding</keyword>
<keyword evidence="9" id="KW-1185">Reference proteome</keyword>
<evidence type="ECO:0000256" key="4">
    <source>
        <dbReference type="ARBA" id="ARBA00022801"/>
    </source>
</evidence>
<evidence type="ECO:0000256" key="3">
    <source>
        <dbReference type="ARBA" id="ARBA00022759"/>
    </source>
</evidence>
<keyword evidence="5" id="KW-1015">Disulfide bond</keyword>
<keyword evidence="4" id="KW-0378">Hydrolase</keyword>
<dbReference type="EMBL" id="WBVQ01000001">
    <property type="protein sequence ID" value="KAB2817884.1"/>
    <property type="molecule type" value="Genomic_DNA"/>
</dbReference>
<accession>A0A6L3ZIY9</accession>
<feature type="signal peptide" evidence="7">
    <location>
        <begin position="1"/>
        <end position="20"/>
    </location>
</feature>
<proteinExistence type="predicted"/>
<dbReference type="AlphaFoldDB" id="A0A6L3ZIY9"/>
<keyword evidence="7" id="KW-0732">Signal</keyword>
<evidence type="ECO:0000256" key="5">
    <source>
        <dbReference type="ARBA" id="ARBA00023157"/>
    </source>
</evidence>
<evidence type="ECO:0000256" key="1">
    <source>
        <dbReference type="ARBA" id="ARBA00022722"/>
    </source>
</evidence>
<dbReference type="GO" id="GO:0004519">
    <property type="term" value="F:endonuclease activity"/>
    <property type="evidence" value="ECO:0007669"/>
    <property type="project" value="UniProtKB-KW"/>
</dbReference>
<dbReference type="GO" id="GO:0046872">
    <property type="term" value="F:metal ion binding"/>
    <property type="evidence" value="ECO:0007669"/>
    <property type="project" value="UniProtKB-KW"/>
</dbReference>
<protein>
    <submittedName>
        <fullName evidence="8">S1/P1 nuclease</fullName>
    </submittedName>
</protein>
<dbReference type="PANTHER" id="PTHR33146:SF26">
    <property type="entry name" value="ENDONUCLEASE 4"/>
    <property type="match status" value="1"/>
</dbReference>
<dbReference type="Proteomes" id="UP000484164">
    <property type="component" value="Unassembled WGS sequence"/>
</dbReference>
<name>A0A6L3ZIY9_9FLAO</name>
<dbReference type="GO" id="GO:0003676">
    <property type="term" value="F:nucleic acid binding"/>
    <property type="evidence" value="ECO:0007669"/>
    <property type="project" value="InterPro"/>
</dbReference>
<dbReference type="PANTHER" id="PTHR33146">
    <property type="entry name" value="ENDONUCLEASE 4"/>
    <property type="match status" value="1"/>
</dbReference>
<evidence type="ECO:0000313" key="9">
    <source>
        <dbReference type="Proteomes" id="UP000484164"/>
    </source>
</evidence>
<reference evidence="8 9" key="1">
    <citation type="submission" date="2019-10" db="EMBL/GenBank/DDBJ databases">
        <title>Genome sequence of Phaeocystidibacter marisrubri JCM30614 (type strain).</title>
        <authorList>
            <person name="Bowman J.P."/>
        </authorList>
    </citation>
    <scope>NUCLEOTIDE SEQUENCE [LARGE SCALE GENOMIC DNA]</scope>
    <source>
        <strain evidence="8 9">JCM 30614</strain>
    </source>
</reference>
<keyword evidence="6" id="KW-0325">Glycoprotein</keyword>
<dbReference type="OrthoDB" id="267579at2"/>
<dbReference type="InterPro" id="IPR003154">
    <property type="entry name" value="S1/P1nuclease"/>
</dbReference>
<evidence type="ECO:0000256" key="7">
    <source>
        <dbReference type="SAM" id="SignalP"/>
    </source>
</evidence>